<dbReference type="GO" id="GO:0008654">
    <property type="term" value="P:phospholipid biosynthetic process"/>
    <property type="evidence" value="ECO:0007669"/>
    <property type="project" value="TreeGrafter"/>
</dbReference>
<feature type="region of interest" description="Disordered" evidence="1">
    <location>
        <begin position="1"/>
        <end position="42"/>
    </location>
</feature>
<evidence type="ECO:0000313" key="2">
    <source>
        <dbReference type="EMBL" id="KAF2171084.1"/>
    </source>
</evidence>
<organism evidence="2 3">
    <name type="scientific">Zasmidium cellare ATCC 36951</name>
    <dbReference type="NCBI Taxonomy" id="1080233"/>
    <lineage>
        <taxon>Eukaryota</taxon>
        <taxon>Fungi</taxon>
        <taxon>Dikarya</taxon>
        <taxon>Ascomycota</taxon>
        <taxon>Pezizomycotina</taxon>
        <taxon>Dothideomycetes</taxon>
        <taxon>Dothideomycetidae</taxon>
        <taxon>Mycosphaerellales</taxon>
        <taxon>Mycosphaerellaceae</taxon>
        <taxon>Zasmidium</taxon>
    </lineage>
</organism>
<feature type="compositionally biased region" description="Polar residues" evidence="1">
    <location>
        <begin position="513"/>
        <end position="525"/>
    </location>
</feature>
<name>A0A6A6CVB7_ZASCE</name>
<dbReference type="GeneID" id="54569167"/>
<dbReference type="OrthoDB" id="2441642at2759"/>
<dbReference type="PANTHER" id="PTHR38406:SF1">
    <property type="entry name" value="TRANSCRIPTIONAL REPRESSOR OPI1"/>
    <property type="match status" value="1"/>
</dbReference>
<evidence type="ECO:0000313" key="3">
    <source>
        <dbReference type="Proteomes" id="UP000799537"/>
    </source>
</evidence>
<dbReference type="GO" id="GO:0003714">
    <property type="term" value="F:transcription corepressor activity"/>
    <property type="evidence" value="ECO:0007669"/>
    <property type="project" value="InterPro"/>
</dbReference>
<reference evidence="2" key="1">
    <citation type="journal article" date="2020" name="Stud. Mycol.">
        <title>101 Dothideomycetes genomes: a test case for predicting lifestyles and emergence of pathogens.</title>
        <authorList>
            <person name="Haridas S."/>
            <person name="Albert R."/>
            <person name="Binder M."/>
            <person name="Bloem J."/>
            <person name="Labutti K."/>
            <person name="Salamov A."/>
            <person name="Andreopoulos B."/>
            <person name="Baker S."/>
            <person name="Barry K."/>
            <person name="Bills G."/>
            <person name="Bluhm B."/>
            <person name="Cannon C."/>
            <person name="Castanera R."/>
            <person name="Culley D."/>
            <person name="Daum C."/>
            <person name="Ezra D."/>
            <person name="Gonzalez J."/>
            <person name="Henrissat B."/>
            <person name="Kuo A."/>
            <person name="Liang C."/>
            <person name="Lipzen A."/>
            <person name="Lutzoni F."/>
            <person name="Magnuson J."/>
            <person name="Mondo S."/>
            <person name="Nolan M."/>
            <person name="Ohm R."/>
            <person name="Pangilinan J."/>
            <person name="Park H.-J."/>
            <person name="Ramirez L."/>
            <person name="Alfaro M."/>
            <person name="Sun H."/>
            <person name="Tritt A."/>
            <person name="Yoshinaga Y."/>
            <person name="Zwiers L.-H."/>
            <person name="Turgeon B."/>
            <person name="Goodwin S."/>
            <person name="Spatafora J."/>
            <person name="Crous P."/>
            <person name="Grigoriev I."/>
        </authorList>
    </citation>
    <scope>NUCLEOTIDE SEQUENCE</scope>
    <source>
        <strain evidence="2">ATCC 36951</strain>
    </source>
</reference>
<evidence type="ECO:0008006" key="4">
    <source>
        <dbReference type="Google" id="ProtNLM"/>
    </source>
</evidence>
<feature type="region of interest" description="Disordered" evidence="1">
    <location>
        <begin position="506"/>
        <end position="532"/>
    </location>
</feature>
<dbReference type="InterPro" id="IPR013927">
    <property type="entry name" value="TF_Opi1_Ccg-8"/>
</dbReference>
<dbReference type="RefSeq" id="XP_033671973.1">
    <property type="nucleotide sequence ID" value="XM_033815895.1"/>
</dbReference>
<proteinExistence type="predicted"/>
<dbReference type="PANTHER" id="PTHR38406">
    <property type="entry name" value="TRANSCRIPTIONAL REPRESSOR OPI1"/>
    <property type="match status" value="1"/>
</dbReference>
<protein>
    <recommendedName>
        <fullName evidence="4">Opi1-domain-containing protein</fullName>
    </recommendedName>
</protein>
<feature type="region of interest" description="Disordered" evidence="1">
    <location>
        <begin position="377"/>
        <end position="403"/>
    </location>
</feature>
<feature type="compositionally biased region" description="Basic and acidic residues" evidence="1">
    <location>
        <begin position="1"/>
        <end position="17"/>
    </location>
</feature>
<gene>
    <name evidence="2" type="ORF">M409DRAFT_64048</name>
</gene>
<dbReference type="Pfam" id="PF08618">
    <property type="entry name" value="Opi1"/>
    <property type="match status" value="1"/>
</dbReference>
<dbReference type="GO" id="GO:0005634">
    <property type="term" value="C:nucleus"/>
    <property type="evidence" value="ECO:0007669"/>
    <property type="project" value="TreeGrafter"/>
</dbReference>
<evidence type="ECO:0000256" key="1">
    <source>
        <dbReference type="SAM" id="MobiDB-lite"/>
    </source>
</evidence>
<dbReference type="GO" id="GO:0030968">
    <property type="term" value="P:endoplasmic reticulum unfolded protein response"/>
    <property type="evidence" value="ECO:0007669"/>
    <property type="project" value="TreeGrafter"/>
</dbReference>
<dbReference type="GO" id="GO:0006357">
    <property type="term" value="P:regulation of transcription by RNA polymerase II"/>
    <property type="evidence" value="ECO:0007669"/>
    <property type="project" value="TreeGrafter"/>
</dbReference>
<feature type="region of interest" description="Disordered" evidence="1">
    <location>
        <begin position="272"/>
        <end position="314"/>
    </location>
</feature>
<accession>A0A6A6CVB7</accession>
<dbReference type="GO" id="GO:0005783">
    <property type="term" value="C:endoplasmic reticulum"/>
    <property type="evidence" value="ECO:0007669"/>
    <property type="project" value="TreeGrafter"/>
</dbReference>
<dbReference type="EMBL" id="ML993584">
    <property type="protein sequence ID" value="KAF2171084.1"/>
    <property type="molecule type" value="Genomic_DNA"/>
</dbReference>
<keyword evidence="3" id="KW-1185">Reference proteome</keyword>
<dbReference type="Proteomes" id="UP000799537">
    <property type="component" value="Unassembled WGS sequence"/>
</dbReference>
<sequence>MELQQDRPPDYRQRSPETIEWPVAPSHALPHAPEQPRLGSDITLPDLKTVLSSEFEQMSPRQPSVASPVNSVRSLPRMDPGPEYNHAVQDHRRGLDTIMAGANETDSVMSYEDTNARSASRALSVEDPDVRMAAEALSGLGNPTAQFARGHDKIHVHSHASDARASDGRSVSGNPEPLLELVSAAHPWVGGTMKGSLTAYETAKYYSPRIVRYGVNFAERNIGTPVVSAVGSVSQITGVEAGLRRYLDARRPNDIERGDKNMDSSMDIDEGIVTRPRDNSIPPPYGASRPPSYREEVSPASANRSREVAVQERPSANRSWSSQLFVSTSGLSVALSTTSRKSLRMCLQFLSAQAGYLQHVSKALSLALSNYEQRRQEYRNNSDSALEKGERPSTPDQDESARRLAEEISQHCKAIWTTLQHAVTTVSSYTGAALPHNAREFVRLQLMSLPQRWRIVVDSTQAGSETSRSAQRMIDFSSEGLDMMSQVAGVLKATLDSAEGWLAAVGRRDQQVEDQQMQDASTNESQAEREKS</sequence>
<dbReference type="AlphaFoldDB" id="A0A6A6CVB7"/>